<dbReference type="Proteomes" id="UP000886998">
    <property type="component" value="Unassembled WGS sequence"/>
</dbReference>
<organism evidence="1 2">
    <name type="scientific">Trichonephila inaurata madagascariensis</name>
    <dbReference type="NCBI Taxonomy" id="2747483"/>
    <lineage>
        <taxon>Eukaryota</taxon>
        <taxon>Metazoa</taxon>
        <taxon>Ecdysozoa</taxon>
        <taxon>Arthropoda</taxon>
        <taxon>Chelicerata</taxon>
        <taxon>Arachnida</taxon>
        <taxon>Araneae</taxon>
        <taxon>Araneomorphae</taxon>
        <taxon>Entelegynae</taxon>
        <taxon>Araneoidea</taxon>
        <taxon>Nephilidae</taxon>
        <taxon>Trichonephila</taxon>
        <taxon>Trichonephila inaurata</taxon>
    </lineage>
</organism>
<feature type="non-terminal residue" evidence="1">
    <location>
        <position position="1"/>
    </location>
</feature>
<evidence type="ECO:0000313" key="1">
    <source>
        <dbReference type="EMBL" id="GFY46477.1"/>
    </source>
</evidence>
<comment type="caution">
    <text evidence="1">The sequence shown here is derived from an EMBL/GenBank/DDBJ whole genome shotgun (WGS) entry which is preliminary data.</text>
</comment>
<evidence type="ECO:0000313" key="2">
    <source>
        <dbReference type="Proteomes" id="UP000886998"/>
    </source>
</evidence>
<proteinExistence type="predicted"/>
<keyword evidence="2" id="KW-1185">Reference proteome</keyword>
<dbReference type="AlphaFoldDB" id="A0A8X6X3S4"/>
<protein>
    <submittedName>
        <fullName evidence="1">Uncharacterized protein</fullName>
    </submittedName>
</protein>
<reference evidence="1" key="1">
    <citation type="submission" date="2020-08" db="EMBL/GenBank/DDBJ databases">
        <title>Multicomponent nature underlies the extraordinary mechanical properties of spider dragline silk.</title>
        <authorList>
            <person name="Kono N."/>
            <person name="Nakamura H."/>
            <person name="Mori M."/>
            <person name="Yoshida Y."/>
            <person name="Ohtoshi R."/>
            <person name="Malay A.D."/>
            <person name="Moran D.A.P."/>
            <person name="Tomita M."/>
            <person name="Numata K."/>
            <person name="Arakawa K."/>
        </authorList>
    </citation>
    <scope>NUCLEOTIDE SEQUENCE</scope>
</reference>
<accession>A0A8X6X3S4</accession>
<dbReference type="OrthoDB" id="10435453at2759"/>
<name>A0A8X6X3S4_9ARAC</name>
<gene>
    <name evidence="1" type="primary">NCL1_45238</name>
    <name evidence="1" type="ORF">TNIN_102101</name>
</gene>
<sequence length="54" mass="5960">MEPAAQTECQPNFVDNKICCDDSAFSPSIIEIGFIDEDEAISDLSEFSVSEEDK</sequence>
<dbReference type="EMBL" id="BMAV01005425">
    <property type="protein sequence ID" value="GFY46477.1"/>
    <property type="molecule type" value="Genomic_DNA"/>
</dbReference>